<dbReference type="CDD" id="cd16029">
    <property type="entry name" value="4-S"/>
    <property type="match status" value="1"/>
</dbReference>
<comment type="caution">
    <text evidence="7">The sequence shown here is derived from an EMBL/GenBank/DDBJ whole genome shotgun (WGS) entry which is preliminary data.</text>
</comment>
<organism evidence="7 8">
    <name type="scientific">Diploptera punctata</name>
    <name type="common">Pacific beetle cockroach</name>
    <dbReference type="NCBI Taxonomy" id="6984"/>
    <lineage>
        <taxon>Eukaryota</taxon>
        <taxon>Metazoa</taxon>
        <taxon>Ecdysozoa</taxon>
        <taxon>Arthropoda</taxon>
        <taxon>Hexapoda</taxon>
        <taxon>Insecta</taxon>
        <taxon>Pterygota</taxon>
        <taxon>Neoptera</taxon>
        <taxon>Polyneoptera</taxon>
        <taxon>Dictyoptera</taxon>
        <taxon>Blattodea</taxon>
        <taxon>Blaberoidea</taxon>
        <taxon>Blaberidae</taxon>
        <taxon>Diplopterinae</taxon>
        <taxon>Diploptera</taxon>
    </lineage>
</organism>
<dbReference type="GO" id="GO:0008484">
    <property type="term" value="F:sulfuric ester hydrolase activity"/>
    <property type="evidence" value="ECO:0007669"/>
    <property type="project" value="InterPro"/>
</dbReference>
<evidence type="ECO:0000256" key="1">
    <source>
        <dbReference type="ARBA" id="ARBA00001913"/>
    </source>
</evidence>
<reference evidence="7" key="2">
    <citation type="submission" date="2023-05" db="EMBL/GenBank/DDBJ databases">
        <authorList>
            <person name="Fouks B."/>
        </authorList>
    </citation>
    <scope>NUCLEOTIDE SEQUENCE</scope>
    <source>
        <strain evidence="7">Stay&amp;Tobe</strain>
        <tissue evidence="7">Testes</tissue>
    </source>
</reference>
<comment type="similarity">
    <text evidence="2">Belongs to the sulfatase family.</text>
</comment>
<evidence type="ECO:0000313" key="8">
    <source>
        <dbReference type="Proteomes" id="UP001233999"/>
    </source>
</evidence>
<dbReference type="Gene3D" id="3.40.720.10">
    <property type="entry name" value="Alkaline Phosphatase, subunit A"/>
    <property type="match status" value="1"/>
</dbReference>
<feature type="non-terminal residue" evidence="7">
    <location>
        <position position="1"/>
    </location>
</feature>
<dbReference type="PANTHER" id="PTHR10342">
    <property type="entry name" value="ARYLSULFATASE"/>
    <property type="match status" value="1"/>
</dbReference>
<dbReference type="Pfam" id="PF00884">
    <property type="entry name" value="Sulfatase"/>
    <property type="match status" value="1"/>
</dbReference>
<name>A0AAD8ADI0_DIPPU</name>
<keyword evidence="8" id="KW-1185">Reference proteome</keyword>
<protein>
    <recommendedName>
        <fullName evidence="6">Sulfatase N-terminal domain-containing protein</fullName>
    </recommendedName>
</protein>
<evidence type="ECO:0000256" key="4">
    <source>
        <dbReference type="ARBA" id="ARBA00022837"/>
    </source>
</evidence>
<gene>
    <name evidence="7" type="ORF">L9F63_012004</name>
</gene>
<dbReference type="PANTHER" id="PTHR10342:SF264">
    <property type="entry name" value="MIP05773P-RELATED"/>
    <property type="match status" value="1"/>
</dbReference>
<evidence type="ECO:0000256" key="5">
    <source>
        <dbReference type="ARBA" id="ARBA00023180"/>
    </source>
</evidence>
<evidence type="ECO:0000313" key="7">
    <source>
        <dbReference type="EMBL" id="KAJ9596974.1"/>
    </source>
</evidence>
<keyword evidence="4" id="KW-0106">Calcium</keyword>
<keyword evidence="5" id="KW-0325">Glycoprotein</keyword>
<evidence type="ECO:0000256" key="2">
    <source>
        <dbReference type="ARBA" id="ARBA00008779"/>
    </source>
</evidence>
<evidence type="ECO:0000259" key="6">
    <source>
        <dbReference type="Pfam" id="PF00884"/>
    </source>
</evidence>
<reference evidence="7" key="1">
    <citation type="journal article" date="2023" name="IScience">
        <title>Live-bearing cockroach genome reveals convergent evolutionary mechanisms linked to viviparity in insects and beyond.</title>
        <authorList>
            <person name="Fouks B."/>
            <person name="Harrison M.C."/>
            <person name="Mikhailova A.A."/>
            <person name="Marchal E."/>
            <person name="English S."/>
            <person name="Carruthers M."/>
            <person name="Jennings E.C."/>
            <person name="Chiamaka E.L."/>
            <person name="Frigard R.A."/>
            <person name="Pippel M."/>
            <person name="Attardo G.M."/>
            <person name="Benoit J.B."/>
            <person name="Bornberg-Bauer E."/>
            <person name="Tobe S.S."/>
        </authorList>
    </citation>
    <scope>NUCLEOTIDE SEQUENCE</scope>
    <source>
        <strain evidence="7">Stay&amp;Tobe</strain>
    </source>
</reference>
<evidence type="ECO:0000256" key="3">
    <source>
        <dbReference type="ARBA" id="ARBA00022723"/>
    </source>
</evidence>
<dbReference type="Proteomes" id="UP001233999">
    <property type="component" value="Unassembled WGS sequence"/>
</dbReference>
<keyword evidence="3" id="KW-0479">Metal-binding</keyword>
<dbReference type="GO" id="GO:0046872">
    <property type="term" value="F:metal ion binding"/>
    <property type="evidence" value="ECO:0007669"/>
    <property type="project" value="UniProtKB-KW"/>
</dbReference>
<dbReference type="InterPro" id="IPR047115">
    <property type="entry name" value="ARSB"/>
</dbReference>
<comment type="cofactor">
    <cofactor evidence="1">
        <name>Ca(2+)</name>
        <dbReference type="ChEBI" id="CHEBI:29108"/>
    </cofactor>
</comment>
<sequence>SEDWLRMHIHRMQGSPIEADEPRGLPLVKILPQYLKDIGYINHIVGKWHLGFYKSKYTPTFRGFDSHLGYWTGSLSYYDHILQSVHDNGVILNGHDFRRNMTTAWDLDGQYATDVFTNEAVNIIFNHSKEKPLFLYMCHLAVHAGNMGKWLEAPQSEIDKFRHIPDPNRRTYAAMVSKMDESVGKVTSALQNKGMLENSIIVFISDNGAPSVGYFQNWGSNYPLRGMKATLWEGGVRGVALIWSLLIKHPHRVSNELIHVSDWLPTLFRAAGGNVSDLPANLDGKDQWDSIINNKKSVRTDLLLNINEVERTAAFRAGPWKLILGTYGKNGSYDTYLGVSGSETINPTYNTTAVTSSPAWQALSSLSSSTYKTLLQNKILNLRQQATVKCNYSEKPKTTCNPSQTNQPCLFNIVADPCEMHDMSVTNEATARELYGEMVKLKQTLISQINQPGDIIGANPAKFNNTWSPWYVEAREWIVNANVLTVLIVANTAAQTELIGACCGGSQTIYP</sequence>
<dbReference type="EMBL" id="JASPKZ010001952">
    <property type="protein sequence ID" value="KAJ9596974.1"/>
    <property type="molecule type" value="Genomic_DNA"/>
</dbReference>
<feature type="non-terminal residue" evidence="7">
    <location>
        <position position="511"/>
    </location>
</feature>
<proteinExistence type="inferred from homology"/>
<dbReference type="InterPro" id="IPR017850">
    <property type="entry name" value="Alkaline_phosphatase_core_sf"/>
</dbReference>
<feature type="domain" description="Sulfatase N-terminal" evidence="6">
    <location>
        <begin position="30"/>
        <end position="272"/>
    </location>
</feature>
<dbReference type="SUPFAM" id="SSF53649">
    <property type="entry name" value="Alkaline phosphatase-like"/>
    <property type="match status" value="1"/>
</dbReference>
<accession>A0AAD8ADI0</accession>
<dbReference type="AlphaFoldDB" id="A0AAD8ADI0"/>
<dbReference type="InterPro" id="IPR000917">
    <property type="entry name" value="Sulfatase_N"/>
</dbReference>